<feature type="domain" description="AAA" evidence="1">
    <location>
        <begin position="1"/>
        <end position="158"/>
    </location>
</feature>
<dbReference type="Pfam" id="PF13614">
    <property type="entry name" value="AAA_31"/>
    <property type="match status" value="1"/>
</dbReference>
<evidence type="ECO:0000259" key="1">
    <source>
        <dbReference type="Pfam" id="PF13614"/>
    </source>
</evidence>
<dbReference type="GO" id="GO:0016787">
    <property type="term" value="F:hydrolase activity"/>
    <property type="evidence" value="ECO:0007669"/>
    <property type="project" value="UniProtKB-KW"/>
</dbReference>
<dbReference type="InterPro" id="IPR027417">
    <property type="entry name" value="P-loop_NTPase"/>
</dbReference>
<gene>
    <name evidence="2" type="primary">soj</name>
    <name evidence="2" type="ORF">NITINOP_0901</name>
</gene>
<protein>
    <submittedName>
        <fullName evidence="2">Sporulation initiation inhibitor protein Soj</fullName>
        <ecNumber evidence="2">3.6.-.-</ecNumber>
    </submittedName>
</protein>
<dbReference type="FunFam" id="3.40.50.300:FF:000285">
    <property type="entry name" value="Sporulation initiation inhibitor Soj"/>
    <property type="match status" value="1"/>
</dbReference>
<dbReference type="Gene3D" id="3.40.50.300">
    <property type="entry name" value="P-loop containing nucleotide triphosphate hydrolases"/>
    <property type="match status" value="1"/>
</dbReference>
<organism evidence="2 3">
    <name type="scientific">Candidatus Nitrospira inopinata</name>
    <dbReference type="NCBI Taxonomy" id="1715989"/>
    <lineage>
        <taxon>Bacteria</taxon>
        <taxon>Pseudomonadati</taxon>
        <taxon>Nitrospirota</taxon>
        <taxon>Nitrospiria</taxon>
        <taxon>Nitrospirales</taxon>
        <taxon>Nitrospiraceae</taxon>
        <taxon>Nitrospira</taxon>
    </lineage>
</organism>
<proteinExistence type="predicted"/>
<dbReference type="SUPFAM" id="SSF52540">
    <property type="entry name" value="P-loop containing nucleoside triphosphate hydrolases"/>
    <property type="match status" value="1"/>
</dbReference>
<dbReference type="KEGG" id="nio:NITINOP_0901"/>
<dbReference type="Proteomes" id="UP000066284">
    <property type="component" value="Chromosome 1"/>
</dbReference>
<keyword evidence="2" id="KW-0378">Hydrolase</keyword>
<dbReference type="STRING" id="1715989.NITINOP_0901"/>
<reference evidence="3" key="1">
    <citation type="submission" date="2015-09" db="EMBL/GenBank/DDBJ databases">
        <authorList>
            <person name="Daims H."/>
        </authorList>
    </citation>
    <scope>NUCLEOTIDE SEQUENCE [LARGE SCALE GENOMIC DNA]</scope>
</reference>
<dbReference type="EMBL" id="LN885086">
    <property type="protein sequence ID" value="CUQ65876.1"/>
    <property type="molecule type" value="Genomic_DNA"/>
</dbReference>
<dbReference type="InterPro" id="IPR025669">
    <property type="entry name" value="AAA_dom"/>
</dbReference>
<dbReference type="PANTHER" id="PTHR13696">
    <property type="entry name" value="P-LOOP CONTAINING NUCLEOSIDE TRIPHOSPHATE HYDROLASE"/>
    <property type="match status" value="1"/>
</dbReference>
<dbReference type="CDD" id="cd02042">
    <property type="entry name" value="ParAB_family"/>
    <property type="match status" value="1"/>
</dbReference>
<evidence type="ECO:0000313" key="3">
    <source>
        <dbReference type="Proteomes" id="UP000066284"/>
    </source>
</evidence>
<dbReference type="PANTHER" id="PTHR13696:SF52">
    <property type="entry name" value="PARA FAMILY PROTEIN CT_582"/>
    <property type="match status" value="1"/>
</dbReference>
<dbReference type="EC" id="3.6.-.-" evidence="2"/>
<dbReference type="InterPro" id="IPR050678">
    <property type="entry name" value="DNA_Partitioning_ATPase"/>
</dbReference>
<accession>A0A0S4KU19</accession>
<dbReference type="AlphaFoldDB" id="A0A0S4KU19"/>
<keyword evidence="3" id="KW-1185">Reference proteome</keyword>
<sequence length="241" mass="26478">MNLASAVALEGRSVLLVDLDPQGNATSGLGIDPRSLRHTVYHSLIKDGPIQSIRIETLVRNLFILPANADLAGIEIELAHIENRERYLNDVLGELAGDYDVILIDCPPALGILTINALTAAKTVLIPVQCEYYAMEGLTRLVSSIERVRQSFNPDLSIEGIILTMFDSRNTLARQVAEQVRAHFKEKVYRTVIPRNITLAEAPSYGRPGILYNAASSGSQAYIALAKEFLAYGEESARERT</sequence>
<name>A0A0S4KU19_9BACT</name>
<evidence type="ECO:0000313" key="2">
    <source>
        <dbReference type="EMBL" id="CUQ65876.1"/>
    </source>
</evidence>